<organism evidence="1 2">
    <name type="scientific">Rhizobium alvei</name>
    <dbReference type="NCBI Taxonomy" id="1132659"/>
    <lineage>
        <taxon>Bacteria</taxon>
        <taxon>Pseudomonadati</taxon>
        <taxon>Pseudomonadota</taxon>
        <taxon>Alphaproteobacteria</taxon>
        <taxon>Hyphomicrobiales</taxon>
        <taxon>Rhizobiaceae</taxon>
        <taxon>Rhizobium/Agrobacterium group</taxon>
        <taxon>Rhizobium</taxon>
    </lineage>
</organism>
<evidence type="ECO:0008006" key="3">
    <source>
        <dbReference type="Google" id="ProtNLM"/>
    </source>
</evidence>
<keyword evidence="2" id="KW-1185">Reference proteome</keyword>
<evidence type="ECO:0000313" key="1">
    <source>
        <dbReference type="EMBL" id="MDO6967040.1"/>
    </source>
</evidence>
<name>A0ABT8YU72_9HYPH</name>
<dbReference type="Proteomes" id="UP001174932">
    <property type="component" value="Unassembled WGS sequence"/>
</dbReference>
<dbReference type="Gene3D" id="1.10.30.50">
    <property type="match status" value="1"/>
</dbReference>
<reference evidence="1" key="2">
    <citation type="submission" date="2023-07" db="EMBL/GenBank/DDBJ databases">
        <authorList>
            <person name="Shen H."/>
        </authorList>
    </citation>
    <scope>NUCLEOTIDE SEQUENCE</scope>
    <source>
        <strain evidence="1">TNR-22</strain>
    </source>
</reference>
<sequence length="271" mass="31329">MHWIDQDKIELPEGWINEAAAAKKKMEDEKLKPDDLSQVWTALKGDLGKLTNKRCWICEAPATRSDNAVDHFRPKNRVAEALQSPSGYKWLAFEYKNFRYICTFCNSRRIDIIGGTDGGKADHFPLRDEAARAYTETDDIDNEEPMLLDPCDPEDWKLLGCSLESGHPVAATDDVHERERVEISIKFYHLHQEDLKKLRLTQIRNLDQKISDAKDRYYEMDGTPKRKKKFISALAPIKRLITPGSDFSGEMYNHVKRCRDNGYPWLEKLLG</sequence>
<dbReference type="RefSeq" id="WP_304378968.1">
    <property type="nucleotide sequence ID" value="NZ_JAUOZU010000025.1"/>
</dbReference>
<evidence type="ECO:0000313" key="2">
    <source>
        <dbReference type="Proteomes" id="UP001174932"/>
    </source>
</evidence>
<gene>
    <name evidence="1" type="ORF">Q4481_24050</name>
</gene>
<reference evidence="1" key="1">
    <citation type="journal article" date="2015" name="Int. J. Syst. Evol. Microbiol.">
        <title>Rhizobium alvei sp. nov., isolated from a freshwater river.</title>
        <authorList>
            <person name="Sheu S.Y."/>
            <person name="Huang H.W."/>
            <person name="Young C.C."/>
            <person name="Chen W.M."/>
        </authorList>
    </citation>
    <scope>NUCLEOTIDE SEQUENCE</scope>
    <source>
        <strain evidence="1">TNR-22</strain>
    </source>
</reference>
<dbReference type="EMBL" id="JAUOZU010000025">
    <property type="protein sequence ID" value="MDO6967040.1"/>
    <property type="molecule type" value="Genomic_DNA"/>
</dbReference>
<comment type="caution">
    <text evidence="1">The sequence shown here is derived from an EMBL/GenBank/DDBJ whole genome shotgun (WGS) entry which is preliminary data.</text>
</comment>
<protein>
    <recommendedName>
        <fullName evidence="3">TIGR02646 family protein</fullName>
    </recommendedName>
</protein>
<accession>A0ABT8YU72</accession>
<proteinExistence type="predicted"/>